<dbReference type="AlphaFoldDB" id="A0A0C3Q7R7"/>
<dbReference type="SUPFAM" id="SSF56112">
    <property type="entry name" value="Protein kinase-like (PK-like)"/>
    <property type="match status" value="1"/>
</dbReference>
<evidence type="ECO:0000313" key="1">
    <source>
        <dbReference type="EMBL" id="KIO19639.1"/>
    </source>
</evidence>
<accession>A0A0C3Q7R7</accession>
<dbReference type="Gene3D" id="3.30.200.20">
    <property type="entry name" value="Phosphorylase Kinase, domain 1"/>
    <property type="match status" value="1"/>
</dbReference>
<protein>
    <recommendedName>
        <fullName evidence="3">Protein kinase domain-containing protein</fullName>
    </recommendedName>
</protein>
<reference evidence="2" key="2">
    <citation type="submission" date="2015-01" db="EMBL/GenBank/DDBJ databases">
        <title>Evolutionary Origins and Diversification of the Mycorrhizal Mutualists.</title>
        <authorList>
            <consortium name="DOE Joint Genome Institute"/>
            <consortium name="Mycorrhizal Genomics Consortium"/>
            <person name="Kohler A."/>
            <person name="Kuo A."/>
            <person name="Nagy L.G."/>
            <person name="Floudas D."/>
            <person name="Copeland A."/>
            <person name="Barry K.W."/>
            <person name="Cichocki N."/>
            <person name="Veneault-Fourrey C."/>
            <person name="LaButti K."/>
            <person name="Lindquist E.A."/>
            <person name="Lipzen A."/>
            <person name="Lundell T."/>
            <person name="Morin E."/>
            <person name="Murat C."/>
            <person name="Riley R."/>
            <person name="Ohm R."/>
            <person name="Sun H."/>
            <person name="Tunlid A."/>
            <person name="Henrissat B."/>
            <person name="Grigoriev I.V."/>
            <person name="Hibbett D.S."/>
            <person name="Martin F."/>
        </authorList>
    </citation>
    <scope>NUCLEOTIDE SEQUENCE [LARGE SCALE GENOMIC DNA]</scope>
    <source>
        <strain evidence="2">MUT 4182</strain>
    </source>
</reference>
<sequence length="105" mass="12182">MYYQAPRDAKSLITSVVQPGRRVLKNQLLPELPGSLNDLKNVDYLGREFTEFMVGVWEQLDGSKTTVAVKRFRNINTDTDLFNMRIKREVVIWRDTNHPNIMLGT</sequence>
<reference evidence="1 2" key="1">
    <citation type="submission" date="2014-04" db="EMBL/GenBank/DDBJ databases">
        <authorList>
            <consortium name="DOE Joint Genome Institute"/>
            <person name="Kuo A."/>
            <person name="Girlanda M."/>
            <person name="Perotto S."/>
            <person name="Kohler A."/>
            <person name="Nagy L.G."/>
            <person name="Floudas D."/>
            <person name="Copeland A."/>
            <person name="Barry K.W."/>
            <person name="Cichocki N."/>
            <person name="Veneault-Fourrey C."/>
            <person name="LaButti K."/>
            <person name="Lindquist E.A."/>
            <person name="Lipzen A."/>
            <person name="Lundell T."/>
            <person name="Morin E."/>
            <person name="Murat C."/>
            <person name="Sun H."/>
            <person name="Tunlid A."/>
            <person name="Henrissat B."/>
            <person name="Grigoriev I.V."/>
            <person name="Hibbett D.S."/>
            <person name="Martin F."/>
            <person name="Nordberg H.P."/>
            <person name="Cantor M.N."/>
            <person name="Hua S.X."/>
        </authorList>
    </citation>
    <scope>NUCLEOTIDE SEQUENCE [LARGE SCALE GENOMIC DNA]</scope>
    <source>
        <strain evidence="1 2">MUT 4182</strain>
    </source>
</reference>
<dbReference type="EMBL" id="KN823211">
    <property type="protein sequence ID" value="KIO19639.1"/>
    <property type="molecule type" value="Genomic_DNA"/>
</dbReference>
<evidence type="ECO:0008006" key="3">
    <source>
        <dbReference type="Google" id="ProtNLM"/>
    </source>
</evidence>
<dbReference type="HOGENOM" id="CLU_2238599_0_0_1"/>
<gene>
    <name evidence="1" type="ORF">M407DRAFT_146381</name>
</gene>
<evidence type="ECO:0000313" key="2">
    <source>
        <dbReference type="Proteomes" id="UP000054248"/>
    </source>
</evidence>
<name>A0A0C3Q7R7_9AGAM</name>
<organism evidence="1 2">
    <name type="scientific">Tulasnella calospora MUT 4182</name>
    <dbReference type="NCBI Taxonomy" id="1051891"/>
    <lineage>
        <taxon>Eukaryota</taxon>
        <taxon>Fungi</taxon>
        <taxon>Dikarya</taxon>
        <taxon>Basidiomycota</taxon>
        <taxon>Agaricomycotina</taxon>
        <taxon>Agaricomycetes</taxon>
        <taxon>Cantharellales</taxon>
        <taxon>Tulasnellaceae</taxon>
        <taxon>Tulasnella</taxon>
    </lineage>
</organism>
<proteinExistence type="predicted"/>
<dbReference type="InterPro" id="IPR011009">
    <property type="entry name" value="Kinase-like_dom_sf"/>
</dbReference>
<keyword evidence="2" id="KW-1185">Reference proteome</keyword>
<dbReference type="Proteomes" id="UP000054248">
    <property type="component" value="Unassembled WGS sequence"/>
</dbReference>